<evidence type="ECO:0000256" key="1">
    <source>
        <dbReference type="ARBA" id="ARBA00022448"/>
    </source>
</evidence>
<name>A0A191ZGS5_9GAMM</name>
<evidence type="ECO:0000256" key="4">
    <source>
        <dbReference type="ARBA" id="ARBA00022982"/>
    </source>
</evidence>
<dbReference type="Pfam" id="PF11614">
    <property type="entry name" value="FixG_C"/>
    <property type="match status" value="1"/>
</dbReference>
<feature type="transmembrane region" description="Helical" evidence="7">
    <location>
        <begin position="341"/>
        <end position="359"/>
    </location>
</feature>
<evidence type="ECO:0000256" key="7">
    <source>
        <dbReference type="SAM" id="Phobius"/>
    </source>
</evidence>
<keyword evidence="7" id="KW-0472">Membrane</keyword>
<dbReference type="GO" id="GO:0046872">
    <property type="term" value="F:metal ion binding"/>
    <property type="evidence" value="ECO:0007669"/>
    <property type="project" value="UniProtKB-KW"/>
</dbReference>
<dbReference type="GO" id="GO:0051539">
    <property type="term" value="F:4 iron, 4 sulfur cluster binding"/>
    <property type="evidence" value="ECO:0007669"/>
    <property type="project" value="UniProtKB-KW"/>
</dbReference>
<evidence type="ECO:0000259" key="8">
    <source>
        <dbReference type="PROSITE" id="PS51379"/>
    </source>
</evidence>
<keyword evidence="6" id="KW-0411">Iron-sulfur</keyword>
<organism evidence="9 10">
    <name type="scientific">Halothiobacillus diazotrophicus</name>
    <dbReference type="NCBI Taxonomy" id="1860122"/>
    <lineage>
        <taxon>Bacteria</taxon>
        <taxon>Pseudomonadati</taxon>
        <taxon>Pseudomonadota</taxon>
        <taxon>Gammaproteobacteria</taxon>
        <taxon>Chromatiales</taxon>
        <taxon>Halothiobacillaceae</taxon>
        <taxon>Halothiobacillus</taxon>
    </lineage>
</organism>
<evidence type="ECO:0000313" key="9">
    <source>
        <dbReference type="EMBL" id="ANJ67089.1"/>
    </source>
</evidence>
<dbReference type="KEGG" id="haz:A9404_06560"/>
<keyword evidence="10" id="KW-1185">Reference proteome</keyword>
<dbReference type="InterPro" id="IPR017900">
    <property type="entry name" value="4Fe4S_Fe_S_CS"/>
</dbReference>
<dbReference type="OrthoDB" id="9811700at2"/>
<dbReference type="Proteomes" id="UP000078596">
    <property type="component" value="Chromosome"/>
</dbReference>
<keyword evidence="5" id="KW-0408">Iron</keyword>
<dbReference type="AlphaFoldDB" id="A0A191ZGS5"/>
<feature type="domain" description="4Fe-4S ferredoxin-type" evidence="8">
    <location>
        <begin position="262"/>
        <end position="290"/>
    </location>
</feature>
<feature type="transmembrane region" description="Helical" evidence="7">
    <location>
        <begin position="32"/>
        <end position="50"/>
    </location>
</feature>
<dbReference type="InterPro" id="IPR017896">
    <property type="entry name" value="4Fe4S_Fe-S-bd"/>
</dbReference>
<sequence length="473" mass="53526">MSSVDLTEKEPELYQAREPIHPKSIKGRFRRFKTSVLVLAYGIFFLLPWLRWERPVGPDQAVLFDIPGRRFYLFDLVIHPQDIFLLAGFLILAAWLLFFVTGLVGRAFCGYFCFQTLWTDLFMKVEYWVQGDRNKRLKLEKQPWNFEKWGKKGLTFLIWSAIAFWTGFSFAAYWADAPQLFAAFFTGHAVSAAYITTGILMLTTLVAAGFAREQVCIYMCPYARFQSVMFDKETLLVSYDVHRGEGSSGRKPLQKGLMTLEERHALGTGDCIDCKLCVQVCPTGIDIRDGLQLACISCGLCIDACNEIMTKRGWPEGLIRYASEQEIETGEKPSLLKFRTIGYGIATILVTGALIYGLLSIKPADFSVRQIRQPLFVMMSDGSIQNNYEMKINNKTQKPMDLRLDLEGLRGAEVSIGGGFTDLKIPADQTRNYRIHVRAPAVSGVGRQEITFKLVDAQGRMAPISQESSFNYK</sequence>
<dbReference type="InterPro" id="IPR051684">
    <property type="entry name" value="Electron_Trans/Redox"/>
</dbReference>
<keyword evidence="2" id="KW-0004">4Fe-4S</keyword>
<dbReference type="EMBL" id="CP016027">
    <property type="protein sequence ID" value="ANJ67089.1"/>
    <property type="molecule type" value="Genomic_DNA"/>
</dbReference>
<dbReference type="GO" id="GO:0005886">
    <property type="term" value="C:plasma membrane"/>
    <property type="evidence" value="ECO:0007669"/>
    <property type="project" value="TreeGrafter"/>
</dbReference>
<keyword evidence="7" id="KW-1133">Transmembrane helix</keyword>
<dbReference type="SUPFAM" id="SSF54862">
    <property type="entry name" value="4Fe-4S ferredoxins"/>
    <property type="match status" value="1"/>
</dbReference>
<feature type="transmembrane region" description="Helical" evidence="7">
    <location>
        <begin position="83"/>
        <end position="114"/>
    </location>
</feature>
<evidence type="ECO:0000256" key="2">
    <source>
        <dbReference type="ARBA" id="ARBA00022485"/>
    </source>
</evidence>
<keyword evidence="7" id="KW-0812">Transmembrane</keyword>
<keyword evidence="4" id="KW-0249">Electron transport</keyword>
<evidence type="ECO:0000313" key="10">
    <source>
        <dbReference type="Proteomes" id="UP000078596"/>
    </source>
</evidence>
<dbReference type="PROSITE" id="PS00198">
    <property type="entry name" value="4FE4S_FER_1"/>
    <property type="match status" value="1"/>
</dbReference>
<dbReference type="InterPro" id="IPR013783">
    <property type="entry name" value="Ig-like_fold"/>
</dbReference>
<reference evidence="9" key="1">
    <citation type="submission" date="2016-06" db="EMBL/GenBank/DDBJ databases">
        <title>Insight into the functional genes involving in sulfur oxidation in Pearl River water.</title>
        <authorList>
            <person name="Luo J."/>
            <person name="Tan X."/>
            <person name="Lin W."/>
        </authorList>
    </citation>
    <scope>NUCLEOTIDE SEQUENCE [LARGE SCALE GENOMIC DNA]</scope>
    <source>
        <strain evidence="9">LS2</strain>
    </source>
</reference>
<dbReference type="Pfam" id="PF13746">
    <property type="entry name" value="Fer4_18"/>
    <property type="match status" value="1"/>
</dbReference>
<evidence type="ECO:0000256" key="6">
    <source>
        <dbReference type="ARBA" id="ARBA00023014"/>
    </source>
</evidence>
<dbReference type="Gene3D" id="2.60.40.10">
    <property type="entry name" value="Immunoglobulins"/>
    <property type="match status" value="1"/>
</dbReference>
<dbReference type="InterPro" id="IPR032879">
    <property type="entry name" value="FixG_C"/>
</dbReference>
<keyword evidence="1" id="KW-0813">Transport</keyword>
<dbReference type="InterPro" id="IPR014116">
    <property type="entry name" value="Cyt_c_oxidase_cbb3_FixG"/>
</dbReference>
<keyword evidence="3" id="KW-0479">Metal-binding</keyword>
<dbReference type="NCBIfam" id="TIGR02745">
    <property type="entry name" value="ccoG_rdxA_fixG"/>
    <property type="match status" value="1"/>
</dbReference>
<dbReference type="PANTHER" id="PTHR30176:SF3">
    <property type="entry name" value="FERREDOXIN-TYPE PROTEIN NAPH"/>
    <property type="match status" value="1"/>
</dbReference>
<dbReference type="PROSITE" id="PS51379">
    <property type="entry name" value="4FE4S_FER_2"/>
    <property type="match status" value="1"/>
</dbReference>
<feature type="transmembrane region" description="Helical" evidence="7">
    <location>
        <begin position="181"/>
        <end position="210"/>
    </location>
</feature>
<dbReference type="RefSeq" id="WP_066099451.1">
    <property type="nucleotide sequence ID" value="NZ_CP016027.1"/>
</dbReference>
<evidence type="ECO:0000256" key="5">
    <source>
        <dbReference type="ARBA" id="ARBA00023004"/>
    </source>
</evidence>
<proteinExistence type="predicted"/>
<feature type="transmembrane region" description="Helical" evidence="7">
    <location>
        <begin position="154"/>
        <end position="175"/>
    </location>
</feature>
<dbReference type="Pfam" id="PF12801">
    <property type="entry name" value="Fer4_5"/>
    <property type="match status" value="1"/>
</dbReference>
<accession>A0A191ZGS5</accession>
<gene>
    <name evidence="9" type="ORF">A9404_06560</name>
</gene>
<dbReference type="STRING" id="1860122.A9404_06560"/>
<dbReference type="PANTHER" id="PTHR30176">
    <property type="entry name" value="FERREDOXIN-TYPE PROTEIN NAPH"/>
    <property type="match status" value="1"/>
</dbReference>
<evidence type="ECO:0000256" key="3">
    <source>
        <dbReference type="ARBA" id="ARBA00022723"/>
    </source>
</evidence>
<protein>
    <submittedName>
        <fullName evidence="9">Cytochrome c oxidase accessory protein CcoG</fullName>
    </submittedName>
</protein>